<comment type="caution">
    <text evidence="6">The sequence shown here is derived from an EMBL/GenBank/DDBJ whole genome shotgun (WGS) entry which is preliminary data.</text>
</comment>
<dbReference type="RefSeq" id="WP_189360157.1">
    <property type="nucleotide sequence ID" value="NZ_BMWZ01000003.1"/>
</dbReference>
<dbReference type="InterPro" id="IPR036909">
    <property type="entry name" value="Cyt_c-like_dom_sf"/>
</dbReference>
<protein>
    <recommendedName>
        <fullName evidence="5">Cytochrome c domain-containing protein</fullName>
    </recommendedName>
</protein>
<evidence type="ECO:0000256" key="2">
    <source>
        <dbReference type="ARBA" id="ARBA00022723"/>
    </source>
</evidence>
<gene>
    <name evidence="6" type="ORF">GCM10007028_14850</name>
</gene>
<dbReference type="Gene3D" id="1.10.760.10">
    <property type="entry name" value="Cytochrome c-like domain"/>
    <property type="match status" value="1"/>
</dbReference>
<evidence type="ECO:0000313" key="7">
    <source>
        <dbReference type="Proteomes" id="UP000636004"/>
    </source>
</evidence>
<evidence type="ECO:0000259" key="5">
    <source>
        <dbReference type="PROSITE" id="PS51007"/>
    </source>
</evidence>
<reference evidence="6" key="2">
    <citation type="submission" date="2020-09" db="EMBL/GenBank/DDBJ databases">
        <authorList>
            <person name="Sun Q."/>
            <person name="Kim S."/>
        </authorList>
    </citation>
    <scope>NUCLEOTIDE SEQUENCE</scope>
    <source>
        <strain evidence="6">KCTC 12710</strain>
    </source>
</reference>
<dbReference type="Pfam" id="PF00034">
    <property type="entry name" value="Cytochrom_C"/>
    <property type="match status" value="1"/>
</dbReference>
<keyword evidence="2 4" id="KW-0479">Metal-binding</keyword>
<evidence type="ECO:0000313" key="6">
    <source>
        <dbReference type="EMBL" id="GGZ78449.1"/>
    </source>
</evidence>
<name>A0A918QXS2_9FLAO</name>
<proteinExistence type="predicted"/>
<dbReference type="SUPFAM" id="SSF46626">
    <property type="entry name" value="Cytochrome c"/>
    <property type="match status" value="1"/>
</dbReference>
<dbReference type="PROSITE" id="PS51007">
    <property type="entry name" value="CYTC"/>
    <property type="match status" value="1"/>
</dbReference>
<reference evidence="6" key="1">
    <citation type="journal article" date="2014" name="Int. J. Syst. Evol. Microbiol.">
        <title>Complete genome sequence of Corynebacterium casei LMG S-19264T (=DSM 44701T), isolated from a smear-ripened cheese.</title>
        <authorList>
            <consortium name="US DOE Joint Genome Institute (JGI-PGF)"/>
            <person name="Walter F."/>
            <person name="Albersmeier A."/>
            <person name="Kalinowski J."/>
            <person name="Ruckert C."/>
        </authorList>
    </citation>
    <scope>NUCLEOTIDE SEQUENCE</scope>
    <source>
        <strain evidence="6">KCTC 12710</strain>
    </source>
</reference>
<dbReference type="EMBL" id="BMWZ01000003">
    <property type="protein sequence ID" value="GGZ78449.1"/>
    <property type="molecule type" value="Genomic_DNA"/>
</dbReference>
<dbReference type="GO" id="GO:0009055">
    <property type="term" value="F:electron transfer activity"/>
    <property type="evidence" value="ECO:0007669"/>
    <property type="project" value="InterPro"/>
</dbReference>
<dbReference type="GO" id="GO:0046872">
    <property type="term" value="F:metal ion binding"/>
    <property type="evidence" value="ECO:0007669"/>
    <property type="project" value="UniProtKB-KW"/>
</dbReference>
<feature type="domain" description="Cytochrome c" evidence="5">
    <location>
        <begin position="29"/>
        <end position="135"/>
    </location>
</feature>
<dbReference type="Proteomes" id="UP000636004">
    <property type="component" value="Unassembled WGS sequence"/>
</dbReference>
<organism evidence="6 7">
    <name type="scientific">Algibacter mikhailovii</name>
    <dbReference type="NCBI Taxonomy" id="425498"/>
    <lineage>
        <taxon>Bacteria</taxon>
        <taxon>Pseudomonadati</taxon>
        <taxon>Bacteroidota</taxon>
        <taxon>Flavobacteriia</taxon>
        <taxon>Flavobacteriales</taxon>
        <taxon>Flavobacteriaceae</taxon>
        <taxon>Algibacter</taxon>
    </lineage>
</organism>
<evidence type="ECO:0000256" key="1">
    <source>
        <dbReference type="ARBA" id="ARBA00022617"/>
    </source>
</evidence>
<dbReference type="InterPro" id="IPR009056">
    <property type="entry name" value="Cyt_c-like_dom"/>
</dbReference>
<keyword evidence="7" id="KW-1185">Reference proteome</keyword>
<evidence type="ECO:0000256" key="4">
    <source>
        <dbReference type="PROSITE-ProRule" id="PRU00433"/>
    </source>
</evidence>
<dbReference type="GO" id="GO:0020037">
    <property type="term" value="F:heme binding"/>
    <property type="evidence" value="ECO:0007669"/>
    <property type="project" value="InterPro"/>
</dbReference>
<evidence type="ECO:0000256" key="3">
    <source>
        <dbReference type="ARBA" id="ARBA00023004"/>
    </source>
</evidence>
<accession>A0A918QXS2</accession>
<sequence length="135" mass="15094">MKVIPILVLILISNLIDHSNYTQTTPLKESISRGSVIYEDFCMQCHSPDGKGVEHVFPPLANSDFLLQNRVLSIKGIKYGQKGEISVNGKTYNGFMQPMGLDNEEIADVMNYINNSWGNKSENMVTEEEVAAIKK</sequence>
<dbReference type="InterPro" id="IPR051459">
    <property type="entry name" value="Cytochrome_c-type_DH"/>
</dbReference>
<dbReference type="PANTHER" id="PTHR35008">
    <property type="entry name" value="BLL4482 PROTEIN-RELATED"/>
    <property type="match status" value="1"/>
</dbReference>
<keyword evidence="3 4" id="KW-0408">Iron</keyword>
<dbReference type="PANTHER" id="PTHR35008:SF8">
    <property type="entry name" value="ALCOHOL DEHYDROGENASE CYTOCHROME C SUBUNIT"/>
    <property type="match status" value="1"/>
</dbReference>
<dbReference type="AlphaFoldDB" id="A0A918QXS2"/>
<keyword evidence="1 4" id="KW-0349">Heme</keyword>